<sequence length="285" mass="31936">MTGRLLYGLTRLWRMTPAAETRMVHMDYNGSRNDIRWRNTKPEDVAAVMAGISRDPYRWERSVQDLYRELVNQPLCVIPTPLASSTPKPKAPKYCICGEGEGFSDESMVECTLCKQWYHGICLNERIGNLADTSSWACPQCRGVSGNKFPENWKDSMPLRRRVRSDITPVPGCSNQLDHLAETIAPFRIDDMPVEQEFVMASACVDDFGAPESVSCCSDSESDYASIRCSKSRIGILDSYCENETTGEIRMNDSFDVGKPETCLGNTCDGRYSANLLLSIPRTPI</sequence>
<keyword evidence="3" id="KW-0862">Zinc</keyword>
<evidence type="ECO:0000256" key="3">
    <source>
        <dbReference type="ARBA" id="ARBA00022833"/>
    </source>
</evidence>
<evidence type="ECO:0000256" key="2">
    <source>
        <dbReference type="ARBA" id="ARBA00022771"/>
    </source>
</evidence>
<evidence type="ECO:0000313" key="6">
    <source>
        <dbReference type="EMBL" id="CAG7733261.1"/>
    </source>
</evidence>
<dbReference type="AlphaFoldDB" id="A0A8J2KDT5"/>
<dbReference type="InterPro" id="IPR019787">
    <property type="entry name" value="Znf_PHD-finger"/>
</dbReference>
<dbReference type="EMBL" id="CAJVCH010245892">
    <property type="protein sequence ID" value="CAG7733261.1"/>
    <property type="molecule type" value="Genomic_DNA"/>
</dbReference>
<name>A0A8J2KDT5_9HEXA</name>
<reference evidence="6" key="1">
    <citation type="submission" date="2021-06" db="EMBL/GenBank/DDBJ databases">
        <authorList>
            <person name="Hodson N. C."/>
            <person name="Mongue J. A."/>
            <person name="Jaron S. K."/>
        </authorList>
    </citation>
    <scope>NUCLEOTIDE SEQUENCE</scope>
</reference>
<accession>A0A8J2KDT5</accession>
<dbReference type="Pfam" id="PF00628">
    <property type="entry name" value="PHD"/>
    <property type="match status" value="1"/>
</dbReference>
<keyword evidence="2 4" id="KW-0863">Zinc-finger</keyword>
<dbReference type="SMART" id="SM00249">
    <property type="entry name" value="PHD"/>
    <property type="match status" value="1"/>
</dbReference>
<dbReference type="Proteomes" id="UP000708208">
    <property type="component" value="Unassembled WGS sequence"/>
</dbReference>
<evidence type="ECO:0000313" key="7">
    <source>
        <dbReference type="Proteomes" id="UP000708208"/>
    </source>
</evidence>
<organism evidence="6 7">
    <name type="scientific">Allacma fusca</name>
    <dbReference type="NCBI Taxonomy" id="39272"/>
    <lineage>
        <taxon>Eukaryota</taxon>
        <taxon>Metazoa</taxon>
        <taxon>Ecdysozoa</taxon>
        <taxon>Arthropoda</taxon>
        <taxon>Hexapoda</taxon>
        <taxon>Collembola</taxon>
        <taxon>Symphypleona</taxon>
        <taxon>Sminthuridae</taxon>
        <taxon>Allacma</taxon>
    </lineage>
</organism>
<protein>
    <recommendedName>
        <fullName evidence="5">PHD-type domain-containing protein</fullName>
    </recommendedName>
</protein>
<evidence type="ECO:0000256" key="1">
    <source>
        <dbReference type="ARBA" id="ARBA00022723"/>
    </source>
</evidence>
<dbReference type="PROSITE" id="PS01359">
    <property type="entry name" value="ZF_PHD_1"/>
    <property type="match status" value="1"/>
</dbReference>
<gene>
    <name evidence="6" type="ORF">AFUS01_LOCUS21715</name>
</gene>
<feature type="domain" description="PHD-type" evidence="5">
    <location>
        <begin position="92"/>
        <end position="144"/>
    </location>
</feature>
<comment type="caution">
    <text evidence="6">The sequence shown here is derived from an EMBL/GenBank/DDBJ whole genome shotgun (WGS) entry which is preliminary data.</text>
</comment>
<evidence type="ECO:0000259" key="5">
    <source>
        <dbReference type="PROSITE" id="PS50016"/>
    </source>
</evidence>
<dbReference type="PROSITE" id="PS50016">
    <property type="entry name" value="ZF_PHD_2"/>
    <property type="match status" value="1"/>
</dbReference>
<dbReference type="InterPro" id="IPR001965">
    <property type="entry name" value="Znf_PHD"/>
</dbReference>
<proteinExistence type="predicted"/>
<dbReference type="GO" id="GO:0008270">
    <property type="term" value="F:zinc ion binding"/>
    <property type="evidence" value="ECO:0007669"/>
    <property type="project" value="UniProtKB-KW"/>
</dbReference>
<keyword evidence="1" id="KW-0479">Metal-binding</keyword>
<evidence type="ECO:0000256" key="4">
    <source>
        <dbReference type="PROSITE-ProRule" id="PRU00146"/>
    </source>
</evidence>
<keyword evidence="7" id="KW-1185">Reference proteome</keyword>
<dbReference type="InterPro" id="IPR019786">
    <property type="entry name" value="Zinc_finger_PHD-type_CS"/>
</dbReference>
<dbReference type="OrthoDB" id="5876800at2759"/>